<dbReference type="EMBL" id="LAZR01027603">
    <property type="protein sequence ID" value="KKL65227.1"/>
    <property type="molecule type" value="Genomic_DNA"/>
</dbReference>
<gene>
    <name evidence="1" type="ORF">LCGC14_2157090</name>
</gene>
<name>A0A0F9GQ37_9ZZZZ</name>
<accession>A0A0F9GQ37</accession>
<organism evidence="1">
    <name type="scientific">marine sediment metagenome</name>
    <dbReference type="NCBI Taxonomy" id="412755"/>
    <lineage>
        <taxon>unclassified sequences</taxon>
        <taxon>metagenomes</taxon>
        <taxon>ecological metagenomes</taxon>
    </lineage>
</organism>
<proteinExistence type="predicted"/>
<evidence type="ECO:0000313" key="1">
    <source>
        <dbReference type="EMBL" id="KKL65227.1"/>
    </source>
</evidence>
<dbReference type="AlphaFoldDB" id="A0A0F9GQ37"/>
<comment type="caution">
    <text evidence="1">The sequence shown here is derived from an EMBL/GenBank/DDBJ whole genome shotgun (WGS) entry which is preliminary data.</text>
</comment>
<protein>
    <submittedName>
        <fullName evidence="1">Uncharacterized protein</fullName>
    </submittedName>
</protein>
<reference evidence="1" key="1">
    <citation type="journal article" date="2015" name="Nature">
        <title>Complex archaea that bridge the gap between prokaryotes and eukaryotes.</title>
        <authorList>
            <person name="Spang A."/>
            <person name="Saw J.H."/>
            <person name="Jorgensen S.L."/>
            <person name="Zaremba-Niedzwiedzka K."/>
            <person name="Martijn J."/>
            <person name="Lind A.E."/>
            <person name="van Eijk R."/>
            <person name="Schleper C."/>
            <person name="Guy L."/>
            <person name="Ettema T.J."/>
        </authorList>
    </citation>
    <scope>NUCLEOTIDE SEQUENCE</scope>
</reference>
<sequence length="179" mass="18699">MKIQHAFVSTKGDGGDPSLVKPSDWNEDHEGIVFVRKPSDESVLNSTALQDDDHLQFAVAENEEWIFEFLLFVTGATAADIKLTVVGPAASTILFSVLGYIIGSTAGSEVTLQGYAGAGATVHASGIITGNIVAIHVKGAIDNGVNAGDFKLQWAQNSVDGATATVVKENSTLEALRAA</sequence>